<gene>
    <name evidence="2" type="ORF">GCM10022381_01120</name>
</gene>
<dbReference type="Gene3D" id="3.40.630.30">
    <property type="match status" value="1"/>
</dbReference>
<dbReference type="CDD" id="cd04301">
    <property type="entry name" value="NAT_SF"/>
    <property type="match status" value="1"/>
</dbReference>
<reference evidence="3" key="1">
    <citation type="journal article" date="2019" name="Int. J. Syst. Evol. Microbiol.">
        <title>The Global Catalogue of Microorganisms (GCM) 10K type strain sequencing project: providing services to taxonomists for standard genome sequencing and annotation.</title>
        <authorList>
            <consortium name="The Broad Institute Genomics Platform"/>
            <consortium name="The Broad Institute Genome Sequencing Center for Infectious Disease"/>
            <person name="Wu L."/>
            <person name="Ma J."/>
        </authorList>
    </citation>
    <scope>NUCLEOTIDE SEQUENCE [LARGE SCALE GENOMIC DNA]</scope>
    <source>
        <strain evidence="3">JCM 17021</strain>
    </source>
</reference>
<evidence type="ECO:0000313" key="3">
    <source>
        <dbReference type="Proteomes" id="UP001501803"/>
    </source>
</evidence>
<dbReference type="InterPro" id="IPR000182">
    <property type="entry name" value="GNAT_dom"/>
</dbReference>
<feature type="domain" description="N-acetyltransferase" evidence="1">
    <location>
        <begin position="18"/>
        <end position="199"/>
    </location>
</feature>
<protein>
    <submittedName>
        <fullName evidence="2">GNAT family N-acetyltransferase</fullName>
    </submittedName>
</protein>
<comment type="caution">
    <text evidence="2">The sequence shown here is derived from an EMBL/GenBank/DDBJ whole genome shotgun (WGS) entry which is preliminary data.</text>
</comment>
<organism evidence="2 3">
    <name type="scientific">Leifsonia kafniensis</name>
    <dbReference type="NCBI Taxonomy" id="475957"/>
    <lineage>
        <taxon>Bacteria</taxon>
        <taxon>Bacillati</taxon>
        <taxon>Actinomycetota</taxon>
        <taxon>Actinomycetes</taxon>
        <taxon>Micrococcales</taxon>
        <taxon>Microbacteriaceae</taxon>
        <taxon>Leifsonia</taxon>
    </lineage>
</organism>
<evidence type="ECO:0000259" key="1">
    <source>
        <dbReference type="PROSITE" id="PS51186"/>
    </source>
</evidence>
<sequence>MPVLSEVQVRPVDTVPWDDVRTVFANRGDPAGCWCQFFKLSNAEWNGLQREDLSRMLCDQIAASPPAPGVLAYLGDEPVGWCAVEPRPNYSRLQRMPLVTAGGLHDLDDASVWAVTCFVVRVGFRKRGVSGALLTGAVEHARANGARIVEGYPVDVAARPGVSSADLYHGSLSVFENAGFTVVARPKPDRPVVQLRLIE</sequence>
<dbReference type="PROSITE" id="PS51186">
    <property type="entry name" value="GNAT"/>
    <property type="match status" value="1"/>
</dbReference>
<dbReference type="RefSeq" id="WP_345061248.1">
    <property type="nucleotide sequence ID" value="NZ_BAABCN010000002.1"/>
</dbReference>
<name>A0ABP7JZL5_9MICO</name>
<dbReference type="Proteomes" id="UP001501803">
    <property type="component" value="Unassembled WGS sequence"/>
</dbReference>
<keyword evidence="3" id="KW-1185">Reference proteome</keyword>
<dbReference type="Pfam" id="PF00583">
    <property type="entry name" value="Acetyltransf_1"/>
    <property type="match status" value="1"/>
</dbReference>
<dbReference type="InterPro" id="IPR016181">
    <property type="entry name" value="Acyl_CoA_acyltransferase"/>
</dbReference>
<evidence type="ECO:0000313" key="2">
    <source>
        <dbReference type="EMBL" id="GAA3860426.1"/>
    </source>
</evidence>
<proteinExistence type="predicted"/>
<accession>A0ABP7JZL5</accession>
<dbReference type="EMBL" id="BAABCN010000002">
    <property type="protein sequence ID" value="GAA3860426.1"/>
    <property type="molecule type" value="Genomic_DNA"/>
</dbReference>
<dbReference type="SUPFAM" id="SSF55729">
    <property type="entry name" value="Acyl-CoA N-acyltransferases (Nat)"/>
    <property type="match status" value="1"/>
</dbReference>